<accession>A0A6V8H4C9</accession>
<proteinExistence type="predicted"/>
<keyword evidence="2" id="KW-1185">Reference proteome</keyword>
<organism evidence="1 2">
    <name type="scientific">Talaromyces pinophilus</name>
    <name type="common">Penicillium pinophilum</name>
    <dbReference type="NCBI Taxonomy" id="128442"/>
    <lineage>
        <taxon>Eukaryota</taxon>
        <taxon>Fungi</taxon>
        <taxon>Dikarya</taxon>
        <taxon>Ascomycota</taxon>
        <taxon>Pezizomycotina</taxon>
        <taxon>Eurotiomycetes</taxon>
        <taxon>Eurotiomycetidae</taxon>
        <taxon>Eurotiales</taxon>
        <taxon>Trichocomaceae</taxon>
        <taxon>Talaromyces</taxon>
        <taxon>Talaromyces sect. Talaromyces</taxon>
    </lineage>
</organism>
<gene>
    <name evidence="1" type="ORF">TCE0_017f04034</name>
</gene>
<dbReference type="EMBL" id="DF933813">
    <property type="protein sequence ID" value="GAM35586.1"/>
    <property type="molecule type" value="Genomic_DNA"/>
</dbReference>
<dbReference type="Proteomes" id="UP000053095">
    <property type="component" value="Unassembled WGS sequence"/>
</dbReference>
<reference evidence="2" key="1">
    <citation type="journal article" date="2015" name="Genome Announc.">
        <title>Draft genome sequence of Talaromyces cellulolyticus strain Y-94, a source of lignocellulosic biomass-degrading enzymes.</title>
        <authorList>
            <person name="Fujii T."/>
            <person name="Koike H."/>
            <person name="Sawayama S."/>
            <person name="Yano S."/>
            <person name="Inoue H."/>
        </authorList>
    </citation>
    <scope>NUCLEOTIDE SEQUENCE [LARGE SCALE GENOMIC DNA]</scope>
    <source>
        <strain evidence="2">Y-94</strain>
    </source>
</reference>
<protein>
    <submittedName>
        <fullName evidence="1">Uncharacterized protein</fullName>
    </submittedName>
</protein>
<evidence type="ECO:0000313" key="1">
    <source>
        <dbReference type="EMBL" id="GAM35586.1"/>
    </source>
</evidence>
<dbReference type="AlphaFoldDB" id="A0A6V8H4C9"/>
<evidence type="ECO:0000313" key="2">
    <source>
        <dbReference type="Proteomes" id="UP000053095"/>
    </source>
</evidence>
<sequence length="156" mass="17788">MVEHAFFNSDWIDKVITFAASDPFPAKQWKIVRQLNEIHVQGDEKESQALESLSHEDKAKEALLEAEISEERAMLALTKGGCESVPQLLNWKREKQDNNSGPVPGGYLVYLVLQNLPGVRLSCEDYWNFSGTQREEIREAFKVAYMCVCPIDQELI</sequence>
<name>A0A6V8H4C9_TALPI</name>
<comment type="caution">
    <text evidence="1">The sequence shown here is derived from an EMBL/GenBank/DDBJ whole genome shotgun (WGS) entry which is preliminary data.</text>
</comment>